<dbReference type="InterPro" id="IPR027417">
    <property type="entry name" value="P-loop_NTPase"/>
</dbReference>
<dbReference type="EMBL" id="CAEMXZ010000083">
    <property type="protein sequence ID" value="CAB4323911.1"/>
    <property type="molecule type" value="Genomic_DNA"/>
</dbReference>
<dbReference type="GO" id="GO:0016887">
    <property type="term" value="F:ATP hydrolysis activity"/>
    <property type="evidence" value="ECO:0007669"/>
    <property type="project" value="InterPro"/>
</dbReference>
<dbReference type="EMBL" id="CAFBNC010000028">
    <property type="protein sequence ID" value="CAB4932707.1"/>
    <property type="molecule type" value="Genomic_DNA"/>
</dbReference>
<accession>A0A6J7IRB1</accession>
<evidence type="ECO:0000313" key="4">
    <source>
        <dbReference type="EMBL" id="CAB4932707.1"/>
    </source>
</evidence>
<dbReference type="SMART" id="SM00382">
    <property type="entry name" value="AAA"/>
    <property type="match status" value="1"/>
</dbReference>
<proteinExistence type="inferred from homology"/>
<dbReference type="Pfam" id="PF00437">
    <property type="entry name" value="T2SSE"/>
    <property type="match status" value="1"/>
</dbReference>
<dbReference type="PANTHER" id="PTHR30486">
    <property type="entry name" value="TWITCHING MOTILITY PROTEIN PILT"/>
    <property type="match status" value="1"/>
</dbReference>
<name>A0A6J7IRB1_9ZZZZ</name>
<evidence type="ECO:0000256" key="1">
    <source>
        <dbReference type="ARBA" id="ARBA00006611"/>
    </source>
</evidence>
<feature type="domain" description="AAA+ ATPase" evidence="2">
    <location>
        <begin position="187"/>
        <end position="410"/>
    </location>
</feature>
<protein>
    <submittedName>
        <fullName evidence="4">Unannotated protein</fullName>
    </submittedName>
</protein>
<organism evidence="4">
    <name type="scientific">freshwater metagenome</name>
    <dbReference type="NCBI Taxonomy" id="449393"/>
    <lineage>
        <taxon>unclassified sequences</taxon>
        <taxon>metagenomes</taxon>
        <taxon>ecological metagenomes</taxon>
    </lineage>
</organism>
<dbReference type="SUPFAM" id="SSF52540">
    <property type="entry name" value="P-loop containing nucleoside triphosphate hydrolases"/>
    <property type="match status" value="1"/>
</dbReference>
<dbReference type="InterPro" id="IPR001482">
    <property type="entry name" value="T2SS/T4SS_dom"/>
</dbReference>
<dbReference type="PANTHER" id="PTHR30486:SF6">
    <property type="entry name" value="TYPE IV PILUS RETRACTATION ATPASE PILT"/>
    <property type="match status" value="1"/>
</dbReference>
<dbReference type="InterPro" id="IPR003593">
    <property type="entry name" value="AAA+_ATPase"/>
</dbReference>
<comment type="similarity">
    <text evidence="1">Belongs to the GSP E family.</text>
</comment>
<gene>
    <name evidence="3" type="ORF">UFOPK1392_01673</name>
    <name evidence="4" type="ORF">UFOPK3733_00769</name>
</gene>
<dbReference type="CDD" id="cd01130">
    <property type="entry name" value="VirB11-like_ATPase"/>
    <property type="match status" value="1"/>
</dbReference>
<dbReference type="AlphaFoldDB" id="A0A6J7IRB1"/>
<dbReference type="Gene3D" id="3.30.450.380">
    <property type="match status" value="1"/>
</dbReference>
<sequence>MRPEVGGRRGHAESLVDRLHQQLLGTGGPPVDTSAATIHELARIDDPLLPEPEVTSVVEQLQARMSGLGVLEPLLADASVSEVMVNGGGAVWIERDGRLERTELAIDEPTVLQLIERIVGPLGLSIDRVSPIVDARLPDGSRVNAVVRPLAVDGPCLTIRRFGARRIELDAVATPGTAALLRWAVRARLNILVCGGAGAGKTTLLNALAAEIDDHERVITVEDAAELRLPGDHVVRLEARPAGTEGAGAVRVRDLVRNALRMRPDRIVVGEVRAGEAIDMLQAMNTGHEGSLSTCHANGPADALRRLETLVLMGDVALPLPAIREQLRSALDLVVAIARRPDGTRRVVAVGEVQECASAMGAGAGPAPGPVSAAGGGSGEVEVRLLTNHSGALCALPSRAARHVFTSAPSSDWLEAASS</sequence>
<evidence type="ECO:0000259" key="2">
    <source>
        <dbReference type="SMART" id="SM00382"/>
    </source>
</evidence>
<evidence type="ECO:0000313" key="3">
    <source>
        <dbReference type="EMBL" id="CAB4323911.1"/>
    </source>
</evidence>
<reference evidence="4" key="1">
    <citation type="submission" date="2020-05" db="EMBL/GenBank/DDBJ databases">
        <authorList>
            <person name="Chiriac C."/>
            <person name="Salcher M."/>
            <person name="Ghai R."/>
            <person name="Kavagutti S V."/>
        </authorList>
    </citation>
    <scope>NUCLEOTIDE SEQUENCE</scope>
</reference>
<dbReference type="InterPro" id="IPR050921">
    <property type="entry name" value="T4SS_GSP_E_ATPase"/>
</dbReference>
<dbReference type="Gene3D" id="3.40.50.300">
    <property type="entry name" value="P-loop containing nucleotide triphosphate hydrolases"/>
    <property type="match status" value="1"/>
</dbReference>